<reference evidence="1 2" key="1">
    <citation type="submission" date="2018-12" db="EMBL/GenBank/DDBJ databases">
        <authorList>
            <person name="Lieu J.K."/>
            <person name="Tian C.Z."/>
            <person name="Hsaio W.J."/>
            <person name="Shaffer C.D."/>
            <person name="Weston-Hafer K.A."/>
            <person name="Russell D.A."/>
            <person name="Pope W.H."/>
            <person name="Jacobs-Sera D."/>
            <person name="Hendrix R.W."/>
            <person name="Hatfull G.F."/>
        </authorList>
    </citation>
    <scope>NUCLEOTIDE SEQUENCE [LARGE SCALE GENOMIC DNA]</scope>
</reference>
<evidence type="ECO:0000313" key="1">
    <source>
        <dbReference type="EMBL" id="AZS06698.1"/>
    </source>
</evidence>
<gene>
    <name evidence="1" type="primary">59</name>
    <name evidence="1" type="ORF">SEA_HIYAA_59</name>
</gene>
<keyword evidence="2" id="KW-1185">Reference proteome</keyword>
<evidence type="ECO:0000313" key="2">
    <source>
        <dbReference type="Proteomes" id="UP000287372"/>
    </source>
</evidence>
<protein>
    <submittedName>
        <fullName evidence="1">Uncharacterized protein</fullName>
    </submittedName>
</protein>
<proteinExistence type="predicted"/>
<organism evidence="1 2">
    <name type="scientific">Streptomyces phage Hiyaa</name>
    <dbReference type="NCBI Taxonomy" id="2499072"/>
    <lineage>
        <taxon>Viruses</taxon>
        <taxon>Duplodnaviria</taxon>
        <taxon>Heunggongvirae</taxon>
        <taxon>Uroviricota</taxon>
        <taxon>Caudoviricetes</taxon>
        <taxon>Hiyaavirus</taxon>
        <taxon>Hiyaavirus hiyaa</taxon>
    </lineage>
</organism>
<dbReference type="KEGG" id="vg:55009837"/>
<sequence length="64" mass="7181">MAQQDEINRKFEEMMTALGYVPSIARTLAGYLWAAPGQHRANEQAVDYALSQLWVKNPKKGSVT</sequence>
<dbReference type="RefSeq" id="YP_009818494.1">
    <property type="nucleotide sequence ID" value="NC_048139.1"/>
</dbReference>
<accession>A0A3S9U8U2</accession>
<dbReference type="GeneID" id="55009837"/>
<name>A0A3S9U8U2_9CAUD</name>
<dbReference type="EMBL" id="MK279841">
    <property type="protein sequence ID" value="AZS06698.1"/>
    <property type="molecule type" value="Genomic_DNA"/>
</dbReference>
<dbReference type="Proteomes" id="UP000287372">
    <property type="component" value="Segment"/>
</dbReference>